<accession>A0ABN9VJ20</accession>
<organism evidence="3 4">
    <name type="scientific">Prorocentrum cordatum</name>
    <dbReference type="NCBI Taxonomy" id="2364126"/>
    <lineage>
        <taxon>Eukaryota</taxon>
        <taxon>Sar</taxon>
        <taxon>Alveolata</taxon>
        <taxon>Dinophyceae</taxon>
        <taxon>Prorocentrales</taxon>
        <taxon>Prorocentraceae</taxon>
        <taxon>Prorocentrum</taxon>
    </lineage>
</organism>
<dbReference type="Pfam" id="PF01535">
    <property type="entry name" value="PPR"/>
    <property type="match status" value="1"/>
</dbReference>
<dbReference type="Proteomes" id="UP001189429">
    <property type="component" value="Unassembled WGS sequence"/>
</dbReference>
<dbReference type="InterPro" id="IPR002885">
    <property type="entry name" value="PPR_rpt"/>
</dbReference>
<comment type="caution">
    <text evidence="3">The sequence shown here is derived from an EMBL/GenBank/DDBJ whole genome shotgun (WGS) entry which is preliminary data.</text>
</comment>
<dbReference type="PROSITE" id="PS51375">
    <property type="entry name" value="PPR"/>
    <property type="match status" value="1"/>
</dbReference>
<sequence length="197" mass="22089">MRMAKLEPNLIQLQRWDQRVRERRAVGAGPDAAQRDAGGEGVPQLSYCAGLSACEKGKQWQRALALLSEMRDARVEPVVMSYSAGIRSCGKGEQWERALSLLSEMWEAKFELDDVSCQAGISACSNGGQWQRALSLQKKMSEAKMVPEPYSPTTLWQARARRAISGSGLSLCSARCCRRSWNPAYQLQRWDQRVHRG</sequence>
<evidence type="ECO:0000256" key="1">
    <source>
        <dbReference type="ARBA" id="ARBA00022737"/>
    </source>
</evidence>
<dbReference type="PANTHER" id="PTHR47447">
    <property type="entry name" value="OS03G0856100 PROTEIN"/>
    <property type="match status" value="1"/>
</dbReference>
<dbReference type="PANTHER" id="PTHR47447:SF17">
    <property type="entry name" value="OS12G0638900 PROTEIN"/>
    <property type="match status" value="1"/>
</dbReference>
<dbReference type="InterPro" id="IPR011990">
    <property type="entry name" value="TPR-like_helical_dom_sf"/>
</dbReference>
<evidence type="ECO:0000256" key="2">
    <source>
        <dbReference type="PROSITE-ProRule" id="PRU00708"/>
    </source>
</evidence>
<reference evidence="3" key="1">
    <citation type="submission" date="2023-10" db="EMBL/GenBank/DDBJ databases">
        <authorList>
            <person name="Chen Y."/>
            <person name="Shah S."/>
            <person name="Dougan E. K."/>
            <person name="Thang M."/>
            <person name="Chan C."/>
        </authorList>
    </citation>
    <scope>NUCLEOTIDE SEQUENCE [LARGE SCALE GENOMIC DNA]</scope>
</reference>
<dbReference type="Pfam" id="PF13812">
    <property type="entry name" value="PPR_3"/>
    <property type="match status" value="1"/>
</dbReference>
<protein>
    <recommendedName>
        <fullName evidence="5">Pentatricopeptide repeat-containing protein, chloroplastic</fullName>
    </recommendedName>
</protein>
<dbReference type="EMBL" id="CAUYUJ010017238">
    <property type="protein sequence ID" value="CAK0873091.1"/>
    <property type="molecule type" value="Genomic_DNA"/>
</dbReference>
<proteinExistence type="predicted"/>
<feature type="repeat" description="PPR" evidence="2">
    <location>
        <begin position="113"/>
        <end position="147"/>
    </location>
</feature>
<evidence type="ECO:0000313" key="4">
    <source>
        <dbReference type="Proteomes" id="UP001189429"/>
    </source>
</evidence>
<keyword evidence="4" id="KW-1185">Reference proteome</keyword>
<name>A0ABN9VJ20_9DINO</name>
<dbReference type="Gene3D" id="1.25.40.10">
    <property type="entry name" value="Tetratricopeptide repeat domain"/>
    <property type="match status" value="1"/>
</dbReference>
<keyword evidence="1" id="KW-0677">Repeat</keyword>
<gene>
    <name evidence="3" type="ORF">PCOR1329_LOCUS58392</name>
</gene>
<dbReference type="NCBIfam" id="TIGR00756">
    <property type="entry name" value="PPR"/>
    <property type="match status" value="1"/>
</dbReference>
<evidence type="ECO:0008006" key="5">
    <source>
        <dbReference type="Google" id="ProtNLM"/>
    </source>
</evidence>
<evidence type="ECO:0000313" key="3">
    <source>
        <dbReference type="EMBL" id="CAK0873091.1"/>
    </source>
</evidence>